<keyword evidence="2" id="KW-0547">Nucleotide-binding</keyword>
<accession>A0A7T3RBI4</accession>
<organism evidence="2 3">
    <name type="scientific">Treponema peruense</name>
    <dbReference type="NCBI Taxonomy" id="2787628"/>
    <lineage>
        <taxon>Bacteria</taxon>
        <taxon>Pseudomonadati</taxon>
        <taxon>Spirochaetota</taxon>
        <taxon>Spirochaetia</taxon>
        <taxon>Spirochaetales</taxon>
        <taxon>Treponemataceae</taxon>
        <taxon>Treponema</taxon>
    </lineage>
</organism>
<dbReference type="InterPro" id="IPR018631">
    <property type="entry name" value="AAA-ATPase-like_dom"/>
</dbReference>
<evidence type="ECO:0000313" key="2">
    <source>
        <dbReference type="EMBL" id="QQA00063.1"/>
    </source>
</evidence>
<reference evidence="2 3" key="1">
    <citation type="submission" date="2020-11" db="EMBL/GenBank/DDBJ databases">
        <title>Treponema Peruensis nv. sp., first commensal Treponema isolated from human feces.</title>
        <authorList>
            <person name="Belkhou C."/>
            <person name="Raes J."/>
        </authorList>
    </citation>
    <scope>NUCLEOTIDE SEQUENCE [LARGE SCALE GENOMIC DNA]</scope>
    <source>
        <strain evidence="2 3">RCC2812</strain>
    </source>
</reference>
<dbReference type="KEGG" id="tper:IWA51_07180"/>
<dbReference type="RefSeq" id="WP_198441938.1">
    <property type="nucleotide sequence ID" value="NZ_CP064936.1"/>
</dbReference>
<gene>
    <name evidence="2" type="ORF">IWA51_07180</name>
</gene>
<dbReference type="PANTHER" id="PTHR34825">
    <property type="entry name" value="CONSERVED PROTEIN, WITH A WEAK D-GALACTARATE DEHYDRATASE/ALTRONATE HYDROLASE DOMAIN"/>
    <property type="match status" value="1"/>
</dbReference>
<sequence>MQEIRKMPIGVQDFEDLRRNKYVYVDKTEYVYRLAQMGKVYFLSRPRRFGKSLLLSTLKQYFLGNKDIFKGLAIEKLENENPTSFDKVAWVKHPVIYIDLNSQKYEDKDSLKRILDFQLSAYEKKYSTEKPGIDFGVRFANLIRDAYNKTGRQAVVLVDEYDKPLLQTIDKPELFDDYRATLKAFYGVLKSEDASLRFSMLTGVTKFSQVSVWSDLNNLQDITMDPFYSSVCGISEEELHANLNAEVENLAATNKISVDECYSFLKAKYDGYHFCEDTEGIYNPFSLLNTLQSTKMRDYWFQTGTPTFLVQEIKRNNYDLRKLIDGVDVDSQRLTEYSVGGTNPIPILVQSGYLTIKGYDKEFDTYHLELPNEEVKYGFLNFLSPDFIGTKSFSFDSDFDVRKFVKDIRSANVDAFMTRLQSIIASLPYPTDAKNQTLEMLKYNFQVAVYLTFTLMGQFTQCEVHSIKGRADSVVETQDAVYIFEFKTNDSAENALAQIDELGYADKYSTCGKRIVKIGAEFNSEERKLVKWVRN</sequence>
<dbReference type="Pfam" id="PF09820">
    <property type="entry name" value="AAA-ATPase_like"/>
    <property type="match status" value="1"/>
</dbReference>
<name>A0A7T3RBI4_9SPIR</name>
<dbReference type="InterPro" id="IPR012547">
    <property type="entry name" value="PDDEXK_9"/>
</dbReference>
<evidence type="ECO:0000259" key="1">
    <source>
        <dbReference type="Pfam" id="PF09820"/>
    </source>
</evidence>
<feature type="domain" description="AAA-ATPase-like" evidence="1">
    <location>
        <begin position="8"/>
        <end position="212"/>
    </location>
</feature>
<dbReference type="Proteomes" id="UP000595224">
    <property type="component" value="Chromosome"/>
</dbReference>
<keyword evidence="2" id="KW-0067">ATP-binding</keyword>
<keyword evidence="3" id="KW-1185">Reference proteome</keyword>
<dbReference type="Pfam" id="PF08011">
    <property type="entry name" value="PDDEXK_9"/>
    <property type="match status" value="1"/>
</dbReference>
<dbReference type="GO" id="GO:0005524">
    <property type="term" value="F:ATP binding"/>
    <property type="evidence" value="ECO:0007669"/>
    <property type="project" value="UniProtKB-KW"/>
</dbReference>
<evidence type="ECO:0000313" key="3">
    <source>
        <dbReference type="Proteomes" id="UP000595224"/>
    </source>
</evidence>
<dbReference type="PANTHER" id="PTHR34825:SF1">
    <property type="entry name" value="AAA-ATPASE-LIKE DOMAIN-CONTAINING PROTEIN"/>
    <property type="match status" value="1"/>
</dbReference>
<dbReference type="EMBL" id="CP064936">
    <property type="protein sequence ID" value="QQA00063.1"/>
    <property type="molecule type" value="Genomic_DNA"/>
</dbReference>
<dbReference type="AlphaFoldDB" id="A0A7T3RBI4"/>
<protein>
    <submittedName>
        <fullName evidence="2">ATP-binding protein</fullName>
    </submittedName>
</protein>
<proteinExistence type="predicted"/>